<keyword evidence="2" id="KW-1185">Reference proteome</keyword>
<dbReference type="Proteomes" id="UP001172386">
    <property type="component" value="Unassembled WGS sequence"/>
</dbReference>
<sequence length="326" mass="36247">MVPTRHILILGAGELGTAIINALLNHPAYDATTTSITLVVRPETLASLPAVITVPVEVDTGSKTAYLSSIRSRGVHLISADLVADSLDTLTVLFEPYTTVIHAGAMSLPPGTQLKVTHAAIAAGVDEYVPWQWGVDYDLIGRSGGMGLFAEQNEVRGLLRSQTNEKKTKWWIVSCGVFMSFLFEEFWGVVMRHSDGKVNGVRALGGWDHELTVTTAEDIARCNAELVLVDTDIRDRVVFIAGESMQYDQFADLVEQIVGRKLKRELWTTEWLRKQAEKDERNKLWKYRVVFSEGVGLSWAKEKAYNHVKGIEMEGVEGWMKRIGLS</sequence>
<name>A0ACC3AJD6_9EURO</name>
<evidence type="ECO:0000313" key="2">
    <source>
        <dbReference type="Proteomes" id="UP001172386"/>
    </source>
</evidence>
<protein>
    <submittedName>
        <fullName evidence="1">Uncharacterized protein</fullName>
    </submittedName>
</protein>
<dbReference type="EMBL" id="JAPDRQ010000006">
    <property type="protein sequence ID" value="KAJ9663833.1"/>
    <property type="molecule type" value="Genomic_DNA"/>
</dbReference>
<gene>
    <name evidence="1" type="ORF">H2198_000593</name>
</gene>
<accession>A0ACC3AJD6</accession>
<comment type="caution">
    <text evidence="1">The sequence shown here is derived from an EMBL/GenBank/DDBJ whole genome shotgun (WGS) entry which is preliminary data.</text>
</comment>
<evidence type="ECO:0000313" key="1">
    <source>
        <dbReference type="EMBL" id="KAJ9663833.1"/>
    </source>
</evidence>
<proteinExistence type="predicted"/>
<organism evidence="1 2">
    <name type="scientific">Neophaeococcomyces mojaviensis</name>
    <dbReference type="NCBI Taxonomy" id="3383035"/>
    <lineage>
        <taxon>Eukaryota</taxon>
        <taxon>Fungi</taxon>
        <taxon>Dikarya</taxon>
        <taxon>Ascomycota</taxon>
        <taxon>Pezizomycotina</taxon>
        <taxon>Eurotiomycetes</taxon>
        <taxon>Chaetothyriomycetidae</taxon>
        <taxon>Chaetothyriales</taxon>
        <taxon>Chaetothyriales incertae sedis</taxon>
        <taxon>Neophaeococcomyces</taxon>
    </lineage>
</organism>
<reference evidence="1" key="1">
    <citation type="submission" date="2022-10" db="EMBL/GenBank/DDBJ databases">
        <title>Culturing micro-colonial fungi from biological soil crusts in the Mojave desert and describing Neophaeococcomyces mojavensis, and introducing the new genera and species Taxawa tesnikishii.</title>
        <authorList>
            <person name="Kurbessoian T."/>
            <person name="Stajich J.E."/>
        </authorList>
    </citation>
    <scope>NUCLEOTIDE SEQUENCE</scope>
    <source>
        <strain evidence="1">JES_112</strain>
    </source>
</reference>